<keyword evidence="1" id="KW-0820">tRNA-binding</keyword>
<evidence type="ECO:0000256" key="3">
    <source>
        <dbReference type="ARBA" id="ARBA00022884"/>
    </source>
</evidence>
<comment type="caution">
    <text evidence="5">The sequence shown here is derived from an EMBL/GenBank/DDBJ whole genome shotgun (WGS) entry which is preliminary data.</text>
</comment>
<name>A0A6L2JNV0_TANCI</name>
<evidence type="ECO:0000256" key="1">
    <source>
        <dbReference type="ARBA" id="ARBA00022555"/>
    </source>
</evidence>
<reference evidence="5" key="1">
    <citation type="journal article" date="2019" name="Sci. Rep.">
        <title>Draft genome of Tanacetum cinerariifolium, the natural source of mosquito coil.</title>
        <authorList>
            <person name="Yamashiro T."/>
            <person name="Shiraishi A."/>
            <person name="Satake H."/>
            <person name="Nakayama K."/>
        </authorList>
    </citation>
    <scope>NUCLEOTIDE SEQUENCE</scope>
</reference>
<dbReference type="GO" id="GO:0000049">
    <property type="term" value="F:tRNA binding"/>
    <property type="evidence" value="ECO:0007669"/>
    <property type="project" value="UniProtKB-KW"/>
</dbReference>
<dbReference type="InterPro" id="IPR004653">
    <property type="entry name" value="DusA"/>
</dbReference>
<evidence type="ECO:0000256" key="4">
    <source>
        <dbReference type="SAM" id="MobiDB-lite"/>
    </source>
</evidence>
<dbReference type="PANTHER" id="PTHR42907">
    <property type="entry name" value="FMN-LINKED OXIDOREDUCTASES SUPERFAMILY PROTEIN"/>
    <property type="match status" value="1"/>
</dbReference>
<proteinExistence type="predicted"/>
<dbReference type="AlphaFoldDB" id="A0A6L2JNV0"/>
<dbReference type="EMBL" id="BKCJ010001073">
    <property type="protein sequence ID" value="GEU38613.1"/>
    <property type="molecule type" value="Genomic_DNA"/>
</dbReference>
<feature type="region of interest" description="Disordered" evidence="4">
    <location>
        <begin position="18"/>
        <end position="41"/>
    </location>
</feature>
<organism evidence="5">
    <name type="scientific">Tanacetum cinerariifolium</name>
    <name type="common">Dalmatian daisy</name>
    <name type="synonym">Chrysanthemum cinerariifolium</name>
    <dbReference type="NCBI Taxonomy" id="118510"/>
    <lineage>
        <taxon>Eukaryota</taxon>
        <taxon>Viridiplantae</taxon>
        <taxon>Streptophyta</taxon>
        <taxon>Embryophyta</taxon>
        <taxon>Tracheophyta</taxon>
        <taxon>Spermatophyta</taxon>
        <taxon>Magnoliopsida</taxon>
        <taxon>eudicotyledons</taxon>
        <taxon>Gunneridae</taxon>
        <taxon>Pentapetalae</taxon>
        <taxon>asterids</taxon>
        <taxon>campanulids</taxon>
        <taxon>Asterales</taxon>
        <taxon>Asteraceae</taxon>
        <taxon>Asteroideae</taxon>
        <taxon>Anthemideae</taxon>
        <taxon>Anthemidinae</taxon>
        <taxon>Tanacetum</taxon>
    </lineage>
</organism>
<evidence type="ECO:0000313" key="5">
    <source>
        <dbReference type="EMBL" id="GEU38613.1"/>
    </source>
</evidence>
<gene>
    <name evidence="5" type="ORF">Tci_010591</name>
</gene>
<dbReference type="GO" id="GO:0017150">
    <property type="term" value="F:tRNA dihydrouridine synthase activity"/>
    <property type="evidence" value="ECO:0007669"/>
    <property type="project" value="InterPro"/>
</dbReference>
<dbReference type="PANTHER" id="PTHR42907:SF1">
    <property type="entry name" value="FMN-LINKED OXIDOREDUCTASES SUPERFAMILY PROTEIN"/>
    <property type="match status" value="1"/>
</dbReference>
<keyword evidence="2" id="KW-0521">NADP</keyword>
<keyword evidence="3" id="KW-0694">RNA-binding</keyword>
<protein>
    <submittedName>
        <fullName evidence="5">FMN-linked oxidoreductases superfamily protein</fullName>
    </submittedName>
</protein>
<feature type="compositionally biased region" description="Polar residues" evidence="4">
    <location>
        <begin position="18"/>
        <end position="35"/>
    </location>
</feature>
<evidence type="ECO:0000256" key="2">
    <source>
        <dbReference type="ARBA" id="ARBA00022857"/>
    </source>
</evidence>
<sequence length="102" mass="11351">MIKLRNWKHILSNCRQCNQSPDGDHTTTSSNTSSRPEVGGSVKPLYGLFWGETGNGVWKRNADSAFHHCKTFKDVMEETISAMANRVLDAPVVDAYSTQAHI</sequence>
<accession>A0A6L2JNV0</accession>